<feature type="transmembrane region" description="Helical" evidence="1">
    <location>
        <begin position="28"/>
        <end position="47"/>
    </location>
</feature>
<sequence>MLRISAVSFEAPLRVALALFSRFANRRFFFTFAALAIWNAKITHIHAHLSAVPEHQLRQWGYSFFAQDVAIIVLIRLLLDRWVVGLAFVSRLAITFLTSIIILYNVGLGIIAISFYLVAGSEIHFRNVSLPTDPSSRALILTGSLAFTAVLSLTLLFSWLLQDFCYSFWGYAADVANWPFATLLRLFRRAPQSSYSQIPQLDIEDPAKFAYDDESSSSSIFDDDAQRQTLSAPLRLAQRLMERLGLDIAPSKLKSFLNTSTYTIVTITLLALVFSAFARPHDRSLIFISWTTALLPFVDCSTSSPMLEQLPSLFGTGIQHTWDHRTALADPTPWDWLPKDKKLAGFEDWYSGREHYSAGADPLKISNLGDDVLSELRDKLQDVPVKHVLLFLLESTRNDVFPIKKDTVLYDRLVDSFPNKKLPKEAMDRLATLTPTANYITGDYDDGFERDEASKVKRGGLRFTNAHTTGTYTLKSLVGTVCGVAPLMADFNLDYRHHVYQPCLAQVFEALNQLGDSEEENILAHPYNASKWQSYYYQAATMLYDNQYELVSSLGFPEEHIISREYLRSPNATHGPVTLPDINAFAFEEDPLEDYFRDVFVSAKENDERVFLTHLTSTSHHAYKMPEHEQYVPVANGLDMLSHYVNSEGYDDRWLRKVLNLLDEQGVANETLIVFVGDHGISMPENDAVSPYYNPNVGVDHVPLVFSHPLLPAFDVHDAVHSSQIVPTILDLLVETGSLNKASRQAATDLMRNYEGQSLIRPIQKANNETGQGNWQFTIVNPGRAVITARDARYPERHLVVPIIDNVEWRLSNLTVDPAEHDSVQGFDFVSFLGSVERKHGTEVAHWVEEGAFISRWWAEENSKRWRFGAYSDQEP</sequence>
<accession>A0A428RAD4</accession>
<dbReference type="Gene3D" id="3.40.720.10">
    <property type="entry name" value="Alkaline Phosphatase, subunit A"/>
    <property type="match status" value="1"/>
</dbReference>
<dbReference type="PANTHER" id="PTHR43751">
    <property type="entry name" value="SULFATASE"/>
    <property type="match status" value="1"/>
</dbReference>
<feature type="transmembrane region" description="Helical" evidence="1">
    <location>
        <begin position="261"/>
        <end position="278"/>
    </location>
</feature>
<evidence type="ECO:0000256" key="1">
    <source>
        <dbReference type="SAM" id="Phobius"/>
    </source>
</evidence>
<dbReference type="InterPro" id="IPR052701">
    <property type="entry name" value="GAG_Ulvan_Degrading_Sulfatases"/>
</dbReference>
<name>A0A428RAD4_9HYPO</name>
<gene>
    <name evidence="3" type="ORF">CEP51_011544</name>
</gene>
<reference evidence="3 4" key="1">
    <citation type="submission" date="2017-06" db="EMBL/GenBank/DDBJ databases">
        <title>Comparative genomic analysis of Ambrosia Fusariam Clade fungi.</title>
        <authorList>
            <person name="Stajich J.E."/>
            <person name="Carrillo J."/>
            <person name="Kijimoto T."/>
            <person name="Eskalen A."/>
            <person name="O'Donnell K."/>
            <person name="Kasson M."/>
        </authorList>
    </citation>
    <scope>NUCLEOTIDE SEQUENCE [LARGE SCALE GENOMIC DNA]</scope>
    <source>
        <strain evidence="3 4">NRRL62606</strain>
    </source>
</reference>
<dbReference type="PANTHER" id="PTHR43751:SF3">
    <property type="entry name" value="SULFATASE N-TERMINAL DOMAIN-CONTAINING PROTEIN"/>
    <property type="match status" value="1"/>
</dbReference>
<dbReference type="Pfam" id="PF00884">
    <property type="entry name" value="Sulfatase"/>
    <property type="match status" value="1"/>
</dbReference>
<protein>
    <recommendedName>
        <fullName evidence="2">Sulfatase N-terminal domain-containing protein</fullName>
    </recommendedName>
</protein>
<dbReference type="SUPFAM" id="SSF53649">
    <property type="entry name" value="Alkaline phosphatase-like"/>
    <property type="match status" value="1"/>
</dbReference>
<organism evidence="3 4">
    <name type="scientific">Fusarium floridanum</name>
    <dbReference type="NCBI Taxonomy" id="1325733"/>
    <lineage>
        <taxon>Eukaryota</taxon>
        <taxon>Fungi</taxon>
        <taxon>Dikarya</taxon>
        <taxon>Ascomycota</taxon>
        <taxon>Pezizomycotina</taxon>
        <taxon>Sordariomycetes</taxon>
        <taxon>Hypocreomycetidae</taxon>
        <taxon>Hypocreales</taxon>
        <taxon>Nectriaceae</taxon>
        <taxon>Fusarium</taxon>
        <taxon>Fusarium solani species complex</taxon>
    </lineage>
</organism>
<dbReference type="InterPro" id="IPR017850">
    <property type="entry name" value="Alkaline_phosphatase_core_sf"/>
</dbReference>
<evidence type="ECO:0000313" key="4">
    <source>
        <dbReference type="Proteomes" id="UP000287972"/>
    </source>
</evidence>
<evidence type="ECO:0000313" key="3">
    <source>
        <dbReference type="EMBL" id="RSL74493.1"/>
    </source>
</evidence>
<feature type="transmembrane region" description="Helical" evidence="1">
    <location>
        <begin position="138"/>
        <end position="161"/>
    </location>
</feature>
<keyword evidence="4" id="KW-1185">Reference proteome</keyword>
<dbReference type="AlphaFoldDB" id="A0A428RAD4"/>
<keyword evidence="1" id="KW-0812">Transmembrane</keyword>
<keyword evidence="1" id="KW-0472">Membrane</keyword>
<feature type="domain" description="Sulfatase N-terminal" evidence="2">
    <location>
        <begin position="453"/>
        <end position="733"/>
    </location>
</feature>
<dbReference type="InterPro" id="IPR000917">
    <property type="entry name" value="Sulfatase_N"/>
</dbReference>
<keyword evidence="1" id="KW-1133">Transmembrane helix</keyword>
<dbReference type="Proteomes" id="UP000287972">
    <property type="component" value="Unassembled WGS sequence"/>
</dbReference>
<dbReference type="EMBL" id="NKCL01000396">
    <property type="protein sequence ID" value="RSL74493.1"/>
    <property type="molecule type" value="Genomic_DNA"/>
</dbReference>
<evidence type="ECO:0000259" key="2">
    <source>
        <dbReference type="Pfam" id="PF00884"/>
    </source>
</evidence>
<proteinExistence type="predicted"/>
<comment type="caution">
    <text evidence="3">The sequence shown here is derived from an EMBL/GenBank/DDBJ whole genome shotgun (WGS) entry which is preliminary data.</text>
</comment>
<feature type="transmembrane region" description="Helical" evidence="1">
    <location>
        <begin position="91"/>
        <end position="118"/>
    </location>
</feature>
<feature type="transmembrane region" description="Helical" evidence="1">
    <location>
        <begin position="59"/>
        <end position="79"/>
    </location>
</feature>